<feature type="compositionally biased region" description="Polar residues" evidence="1">
    <location>
        <begin position="254"/>
        <end position="267"/>
    </location>
</feature>
<feature type="compositionally biased region" description="Low complexity" evidence="1">
    <location>
        <begin position="37"/>
        <end position="48"/>
    </location>
</feature>
<gene>
    <name evidence="2" type="ORF">PEBR_17606</name>
</gene>
<sequence length="289" mass="31968">MLRTSQESGLNFDNQGYSVCAVRQSIETDPIAYRPGSRQSQAAWRSSSKPNGLPEQEQSRIYHDWITAGKEHVSYHAQCLPNTASPMPLDGFHCPSCKSKGWDRAPPSLPALPSSLNTSRDATPTAASGFIPRSYGSASGSSRASPWAGTSNMPVITSALEFVPEGADAFEHNHLTANISPITDMYPHILAFLAQPDAQDVTRRPEFFHQIHSMMQEVQSHRSMLQKAAVLREEFSRVQTENIQIRTYLNSRLPSREPNFSTPSTFSPVPRPTPDTSGRSWDSIVLDLI</sequence>
<feature type="region of interest" description="Disordered" evidence="1">
    <location>
        <begin position="111"/>
        <end position="148"/>
    </location>
</feature>
<dbReference type="AlphaFoldDB" id="A0A1S9RP37"/>
<protein>
    <submittedName>
        <fullName evidence="2">Uncharacterized protein</fullName>
    </submittedName>
</protein>
<evidence type="ECO:0000313" key="3">
    <source>
        <dbReference type="Proteomes" id="UP000190744"/>
    </source>
</evidence>
<feature type="compositionally biased region" description="Polar residues" evidence="1">
    <location>
        <begin position="117"/>
        <end position="126"/>
    </location>
</feature>
<proteinExistence type="predicted"/>
<evidence type="ECO:0000313" key="2">
    <source>
        <dbReference type="EMBL" id="OOQ87273.1"/>
    </source>
</evidence>
<dbReference type="CDD" id="cd15489">
    <property type="entry name" value="PHD_SF"/>
    <property type="match status" value="1"/>
</dbReference>
<feature type="region of interest" description="Disordered" evidence="1">
    <location>
        <begin position="35"/>
        <end position="56"/>
    </location>
</feature>
<comment type="caution">
    <text evidence="2">The sequence shown here is derived from an EMBL/GenBank/DDBJ whole genome shotgun (WGS) entry which is preliminary data.</text>
</comment>
<feature type="region of interest" description="Disordered" evidence="1">
    <location>
        <begin position="254"/>
        <end position="278"/>
    </location>
</feature>
<feature type="compositionally biased region" description="Low complexity" evidence="1">
    <location>
        <begin position="132"/>
        <end position="146"/>
    </location>
</feature>
<organism evidence="2 3">
    <name type="scientific">Penicillium brasilianum</name>
    <dbReference type="NCBI Taxonomy" id="104259"/>
    <lineage>
        <taxon>Eukaryota</taxon>
        <taxon>Fungi</taxon>
        <taxon>Dikarya</taxon>
        <taxon>Ascomycota</taxon>
        <taxon>Pezizomycotina</taxon>
        <taxon>Eurotiomycetes</taxon>
        <taxon>Eurotiomycetidae</taxon>
        <taxon>Eurotiales</taxon>
        <taxon>Aspergillaceae</taxon>
        <taxon>Penicillium</taxon>
    </lineage>
</organism>
<accession>A0A1S9RP37</accession>
<reference evidence="3" key="1">
    <citation type="submission" date="2015-09" db="EMBL/GenBank/DDBJ databases">
        <authorList>
            <person name="Fill T.P."/>
            <person name="Baretta J.F."/>
            <person name="de Almeida L.G."/>
            <person name="Rocha M."/>
            <person name="de Souza D.H."/>
            <person name="Malavazi I."/>
            <person name="Cerdeira L.T."/>
            <person name="Hong H."/>
            <person name="Samborskyy M."/>
            <person name="de Vasconcelos A.T."/>
            <person name="Leadlay P."/>
            <person name="Rodrigues-Filho E."/>
        </authorList>
    </citation>
    <scope>NUCLEOTIDE SEQUENCE [LARGE SCALE GENOMIC DNA]</scope>
    <source>
        <strain evidence="3">LaBioMMi 136</strain>
    </source>
</reference>
<evidence type="ECO:0000256" key="1">
    <source>
        <dbReference type="SAM" id="MobiDB-lite"/>
    </source>
</evidence>
<dbReference type="Proteomes" id="UP000190744">
    <property type="component" value="Unassembled WGS sequence"/>
</dbReference>
<name>A0A1S9RP37_PENBI</name>
<dbReference type="EMBL" id="LJBN01000126">
    <property type="protein sequence ID" value="OOQ87273.1"/>
    <property type="molecule type" value="Genomic_DNA"/>
</dbReference>